<dbReference type="Gene3D" id="3.30.565.10">
    <property type="entry name" value="Histidine kinase-like ATPase, C-terminal domain"/>
    <property type="match status" value="1"/>
</dbReference>
<comment type="catalytic activity">
    <reaction evidence="1">
        <text>ATP + protein L-histidine = ADP + protein N-phospho-L-histidine.</text>
        <dbReference type="EC" id="2.7.13.3"/>
    </reaction>
</comment>
<accession>A0ABU3X398</accession>
<dbReference type="RefSeq" id="WP_317065626.1">
    <property type="nucleotide sequence ID" value="NZ_WBKO01000002.1"/>
</dbReference>
<dbReference type="PANTHER" id="PTHR42878:SF14">
    <property type="entry name" value="OSMOLARITY TWO-COMPONENT SYSTEM PROTEIN SSK1"/>
    <property type="match status" value="1"/>
</dbReference>
<keyword evidence="8" id="KW-1185">Reference proteome</keyword>
<name>A0ABU3X398_9EURY</name>
<evidence type="ECO:0000256" key="2">
    <source>
        <dbReference type="ARBA" id="ARBA00012438"/>
    </source>
</evidence>
<gene>
    <name evidence="7" type="ORF">F8E02_11060</name>
</gene>
<dbReference type="InterPro" id="IPR003594">
    <property type="entry name" value="HATPase_dom"/>
</dbReference>
<evidence type="ECO:0000313" key="8">
    <source>
        <dbReference type="Proteomes" id="UP001281203"/>
    </source>
</evidence>
<feature type="coiled-coil region" evidence="5">
    <location>
        <begin position="355"/>
        <end position="382"/>
    </location>
</feature>
<proteinExistence type="predicted"/>
<dbReference type="CDD" id="cd00075">
    <property type="entry name" value="HATPase"/>
    <property type="match status" value="1"/>
</dbReference>
<sequence length="598" mass="65367">MTRKFGVLCCENLAREMAAVVAAGEFPDLVTGTSCIGCGGRRVRWGDEIEGPFQEMQKTCDRICILRCGERFEPPDRPGAGPAVTAPDLMRGVLLPEPLFDACVAEGALMVVPGILSRWKDHIAALGLLGGAPEEFSGGSVRKVVLIDTGIDPESPRLLAVLGEELGIPAVRIPVGIEPLRRYISHLYLEWRLDAANRAFRDAIAAANRRSADYAMTIDILGRITELRSEETVVEEMLNLFTILFGPARIGFAPVDEGVAGRIVSRPPGCYEAGEQGEGLFTEGSLPAGRHGEDGFSIEVRHGTSRLGILLLEGVPVPERMEEYIDISRFIAEVCGLAMKNARTYRRVQEVVHERDAEIGERMRAEKALREANKKLNTLSSITRHDILNQLAGLLGYLEITQMDLESGRLPADPTLIRYVANELQAARTIQRQVEFTRFYQDIGVNEAAWHDAAALIRQVADELPLDGVRVEIGVAGLRVYADPLIGKVFYNLMENSVRHGGEISRISVSSSGAPGGLAIVYTDDGTGIPAADKEKIFRKGFGKNTGLGLFLTREILAITGITIRETGLEGEGVRFEIFVPEGEYRFAGEEGAWRDRG</sequence>
<dbReference type="EC" id="2.7.13.3" evidence="2"/>
<dbReference type="PRINTS" id="PR00344">
    <property type="entry name" value="BCTRLSENSOR"/>
</dbReference>
<dbReference type="InterPro" id="IPR005467">
    <property type="entry name" value="His_kinase_dom"/>
</dbReference>
<dbReference type="Pfam" id="PF02518">
    <property type="entry name" value="HATPase_c"/>
    <property type="match status" value="1"/>
</dbReference>
<evidence type="ECO:0000313" key="7">
    <source>
        <dbReference type="EMBL" id="MDV2482528.1"/>
    </source>
</evidence>
<dbReference type="InterPro" id="IPR036890">
    <property type="entry name" value="HATPase_C_sf"/>
</dbReference>
<dbReference type="EMBL" id="WBKO01000002">
    <property type="protein sequence ID" value="MDV2482528.1"/>
    <property type="molecule type" value="Genomic_DNA"/>
</dbReference>
<evidence type="ECO:0000256" key="4">
    <source>
        <dbReference type="ARBA" id="ARBA00022777"/>
    </source>
</evidence>
<evidence type="ECO:0000256" key="3">
    <source>
        <dbReference type="ARBA" id="ARBA00022679"/>
    </source>
</evidence>
<dbReference type="SMART" id="SM00387">
    <property type="entry name" value="HATPase_c"/>
    <property type="match status" value="1"/>
</dbReference>
<reference evidence="7 8" key="1">
    <citation type="submission" date="2019-10" db="EMBL/GenBank/DDBJ databases">
        <title>Isolation and characterization of Methanoculleus sp. Wushi-C6 from a hot spring well.</title>
        <authorList>
            <person name="Chen S.-C."/>
            <person name="Lan Z.-H."/>
            <person name="You Y.-T."/>
            <person name="Lai M.-C."/>
        </authorList>
    </citation>
    <scope>NUCLEOTIDE SEQUENCE [LARGE SCALE GENOMIC DNA]</scope>
    <source>
        <strain evidence="7 8">Wushi-C6</strain>
    </source>
</reference>
<keyword evidence="5" id="KW-0175">Coiled coil</keyword>
<evidence type="ECO:0000259" key="6">
    <source>
        <dbReference type="PROSITE" id="PS50109"/>
    </source>
</evidence>
<evidence type="ECO:0000256" key="1">
    <source>
        <dbReference type="ARBA" id="ARBA00000085"/>
    </source>
</evidence>
<keyword evidence="4 7" id="KW-0418">Kinase</keyword>
<dbReference type="PROSITE" id="PS50109">
    <property type="entry name" value="HIS_KIN"/>
    <property type="match status" value="1"/>
</dbReference>
<organism evidence="7 8">
    <name type="scientific">Methanoculleus caldifontis</name>
    <dbReference type="NCBI Taxonomy" id="2651577"/>
    <lineage>
        <taxon>Archaea</taxon>
        <taxon>Methanobacteriati</taxon>
        <taxon>Methanobacteriota</taxon>
        <taxon>Stenosarchaea group</taxon>
        <taxon>Methanomicrobia</taxon>
        <taxon>Methanomicrobiales</taxon>
        <taxon>Methanomicrobiaceae</taxon>
        <taxon>Methanoculleus</taxon>
    </lineage>
</organism>
<dbReference type="PANTHER" id="PTHR42878">
    <property type="entry name" value="TWO-COMPONENT HISTIDINE KINASE"/>
    <property type="match status" value="1"/>
</dbReference>
<dbReference type="Proteomes" id="UP001281203">
    <property type="component" value="Unassembled WGS sequence"/>
</dbReference>
<protein>
    <recommendedName>
        <fullName evidence="2">histidine kinase</fullName>
        <ecNumber evidence="2">2.7.13.3</ecNumber>
    </recommendedName>
</protein>
<keyword evidence="3" id="KW-0808">Transferase</keyword>
<evidence type="ECO:0000256" key="5">
    <source>
        <dbReference type="SAM" id="Coils"/>
    </source>
</evidence>
<dbReference type="InterPro" id="IPR050351">
    <property type="entry name" value="BphY/WalK/GraS-like"/>
</dbReference>
<comment type="caution">
    <text evidence="7">The sequence shown here is derived from an EMBL/GenBank/DDBJ whole genome shotgun (WGS) entry which is preliminary data.</text>
</comment>
<dbReference type="GO" id="GO:0016301">
    <property type="term" value="F:kinase activity"/>
    <property type="evidence" value="ECO:0007669"/>
    <property type="project" value="UniProtKB-KW"/>
</dbReference>
<dbReference type="SUPFAM" id="SSF55874">
    <property type="entry name" value="ATPase domain of HSP90 chaperone/DNA topoisomerase II/histidine kinase"/>
    <property type="match status" value="1"/>
</dbReference>
<dbReference type="InterPro" id="IPR004358">
    <property type="entry name" value="Sig_transdc_His_kin-like_C"/>
</dbReference>
<feature type="domain" description="Histidine kinase" evidence="6">
    <location>
        <begin position="382"/>
        <end position="584"/>
    </location>
</feature>